<dbReference type="Pfam" id="PF10604">
    <property type="entry name" value="Polyketide_cyc2"/>
    <property type="match status" value="1"/>
</dbReference>
<reference evidence="2 3" key="1">
    <citation type="submission" date="2020-08" db="EMBL/GenBank/DDBJ databases">
        <title>Genomic Encyclopedia of Type Strains, Phase IV (KMG-IV): sequencing the most valuable type-strain genomes for metagenomic binning, comparative biology and taxonomic classification.</title>
        <authorList>
            <person name="Goeker M."/>
        </authorList>
    </citation>
    <scope>NUCLEOTIDE SEQUENCE [LARGE SCALE GENOMIC DNA]</scope>
    <source>
        <strain evidence="2 3">DSM 101806</strain>
    </source>
</reference>
<protein>
    <submittedName>
        <fullName evidence="2">Uncharacterized protein YndB with AHSA1/START domain</fullName>
    </submittedName>
</protein>
<dbReference type="CDD" id="cd07814">
    <property type="entry name" value="SRPBCC_CalC_Aha1-like"/>
    <property type="match status" value="1"/>
</dbReference>
<dbReference type="SUPFAM" id="SSF55961">
    <property type="entry name" value="Bet v1-like"/>
    <property type="match status" value="1"/>
</dbReference>
<evidence type="ECO:0000313" key="3">
    <source>
        <dbReference type="Proteomes" id="UP000557392"/>
    </source>
</evidence>
<evidence type="ECO:0000256" key="1">
    <source>
        <dbReference type="SAM" id="SignalP"/>
    </source>
</evidence>
<comment type="caution">
    <text evidence="2">The sequence shown here is derived from an EMBL/GenBank/DDBJ whole genome shotgun (WGS) entry which is preliminary data.</text>
</comment>
<organism evidence="2 3">
    <name type="scientific">Sphingomonas kyeonggiensis</name>
    <dbReference type="NCBI Taxonomy" id="1268553"/>
    <lineage>
        <taxon>Bacteria</taxon>
        <taxon>Pseudomonadati</taxon>
        <taxon>Pseudomonadota</taxon>
        <taxon>Alphaproteobacteria</taxon>
        <taxon>Sphingomonadales</taxon>
        <taxon>Sphingomonadaceae</taxon>
        <taxon>Sphingomonas</taxon>
    </lineage>
</organism>
<feature type="signal peptide" evidence="1">
    <location>
        <begin position="1"/>
        <end position="19"/>
    </location>
</feature>
<feature type="chain" id="PRO_5030735184" evidence="1">
    <location>
        <begin position="20"/>
        <end position="171"/>
    </location>
</feature>
<keyword evidence="3" id="KW-1185">Reference proteome</keyword>
<dbReference type="Gene3D" id="3.30.530.20">
    <property type="match status" value="1"/>
</dbReference>
<keyword evidence="1" id="KW-0732">Signal</keyword>
<proteinExistence type="predicted"/>
<gene>
    <name evidence="2" type="ORF">GGR46_000233</name>
</gene>
<accession>A0A7W6JNM2</accession>
<dbReference type="RefSeq" id="WP_183993777.1">
    <property type="nucleotide sequence ID" value="NZ_JACIEH010000001.1"/>
</dbReference>
<dbReference type="AlphaFoldDB" id="A0A7W6JNM2"/>
<evidence type="ECO:0000313" key="2">
    <source>
        <dbReference type="EMBL" id="MBB4096700.1"/>
    </source>
</evidence>
<dbReference type="EMBL" id="JACIEH010000001">
    <property type="protein sequence ID" value="MBB4096700.1"/>
    <property type="molecule type" value="Genomic_DNA"/>
</dbReference>
<name>A0A7W6JNM2_9SPHN</name>
<dbReference type="Proteomes" id="UP000557392">
    <property type="component" value="Unassembled WGS sequence"/>
</dbReference>
<sequence>MKTRSLIALALMAASPAAAEVTASTDTSFTVTQKVTVAAPAAKVWATLIAPSAWWGSEHTWSGSAANLTLDARPGGCWCEKLPDGGGVEHMRAVFVQPGKMLRLTGGLGPLQSFPASGVMTVTLAPAADGKSTAVTVEYAVAGAPGLGKIAAPVDGVLGAQVAGLKAAVER</sequence>
<dbReference type="InterPro" id="IPR019587">
    <property type="entry name" value="Polyketide_cyclase/dehydratase"/>
</dbReference>
<dbReference type="InterPro" id="IPR023393">
    <property type="entry name" value="START-like_dom_sf"/>
</dbReference>